<dbReference type="Proteomes" id="UP000026913">
    <property type="component" value="Chromosome"/>
</dbReference>
<reference evidence="1 2" key="1">
    <citation type="journal article" date="2012" name="J. Bacteriol.">
        <title>Genome sequence of cold-adapted Pseudomonas mandelii strain JR-1.</title>
        <authorList>
            <person name="Jang S.H."/>
            <person name="Kim J."/>
            <person name="Kim J."/>
            <person name="Hong S."/>
            <person name="Lee C."/>
        </authorList>
    </citation>
    <scope>NUCLEOTIDE SEQUENCE [LARGE SCALE GENOMIC DNA]</scope>
    <source>
        <strain evidence="1 2">JR-1</strain>
    </source>
</reference>
<sequence length="101" mass="11454">MNLQALTERAANGEVRELELLSLEGGFYLARVGLDHGQFTLLDDTAKPMHLRSINHLRELLQFVPPFPCVLVQQCVHDEMCGSREGRIEPLRIPFSLTAPW</sequence>
<dbReference type="HOGENOM" id="CLU_159999_2_0_6"/>
<evidence type="ECO:0000313" key="1">
    <source>
        <dbReference type="EMBL" id="AHZ67209.1"/>
    </source>
</evidence>
<dbReference type="OrthoDB" id="7063376at2"/>
<protein>
    <recommendedName>
        <fullName evidence="3">Metal ABC transporter ATPase</fullName>
    </recommendedName>
</protein>
<dbReference type="RefSeq" id="WP_010460813.1">
    <property type="nucleotide sequence ID" value="NZ_CP005960.1"/>
</dbReference>
<accession>A0A024E2Q7</accession>
<dbReference type="Pfam" id="PF20090">
    <property type="entry name" value="DUF6482"/>
    <property type="match status" value="1"/>
</dbReference>
<dbReference type="KEGG" id="pman:OU5_0130"/>
<dbReference type="InterPro" id="IPR045508">
    <property type="entry name" value="DUF6482"/>
</dbReference>
<organism evidence="1 2">
    <name type="scientific">Pseudomonas mandelii JR-1</name>
    <dbReference type="NCBI Taxonomy" id="1147786"/>
    <lineage>
        <taxon>Bacteria</taxon>
        <taxon>Pseudomonadati</taxon>
        <taxon>Pseudomonadota</taxon>
        <taxon>Gammaproteobacteria</taxon>
        <taxon>Pseudomonadales</taxon>
        <taxon>Pseudomonadaceae</taxon>
        <taxon>Pseudomonas</taxon>
    </lineage>
</organism>
<evidence type="ECO:0008006" key="3">
    <source>
        <dbReference type="Google" id="ProtNLM"/>
    </source>
</evidence>
<dbReference type="AlphaFoldDB" id="A0A024E2Q7"/>
<evidence type="ECO:0000313" key="2">
    <source>
        <dbReference type="Proteomes" id="UP000026913"/>
    </source>
</evidence>
<dbReference type="GeneID" id="46432239"/>
<proteinExistence type="predicted"/>
<name>A0A024E2Q7_9PSED</name>
<gene>
    <name evidence="1" type="ORF">OU5_0130</name>
</gene>
<dbReference type="EMBL" id="CP005960">
    <property type="protein sequence ID" value="AHZ67209.1"/>
    <property type="molecule type" value="Genomic_DNA"/>
</dbReference>